<accession>A0A1G1T3B0</accession>
<dbReference type="GO" id="GO:0046872">
    <property type="term" value="F:metal ion binding"/>
    <property type="evidence" value="ECO:0007669"/>
    <property type="project" value="UniProtKB-KW"/>
</dbReference>
<evidence type="ECO:0000313" key="12">
    <source>
        <dbReference type="Proteomes" id="UP000177791"/>
    </source>
</evidence>
<evidence type="ECO:0000256" key="2">
    <source>
        <dbReference type="ARBA" id="ARBA00022649"/>
    </source>
</evidence>
<evidence type="ECO:0000256" key="3">
    <source>
        <dbReference type="ARBA" id="ARBA00022679"/>
    </source>
</evidence>
<dbReference type="InterPro" id="IPR052038">
    <property type="entry name" value="Type-VII_TA_antitoxin"/>
</dbReference>
<dbReference type="CDD" id="cd05403">
    <property type="entry name" value="NT_KNTase_like"/>
    <property type="match status" value="1"/>
</dbReference>
<evidence type="ECO:0000256" key="9">
    <source>
        <dbReference type="ARBA" id="ARBA00038276"/>
    </source>
</evidence>
<keyword evidence="5" id="KW-0479">Metal-binding</keyword>
<feature type="domain" description="Polymerase nucleotidyl transferase" evidence="10">
    <location>
        <begin position="15"/>
        <end position="91"/>
    </location>
</feature>
<comment type="cofactor">
    <cofactor evidence="1">
        <name>Mg(2+)</name>
        <dbReference type="ChEBI" id="CHEBI:18420"/>
    </cofactor>
</comment>
<comment type="similarity">
    <text evidence="9">Belongs to the MntA antitoxin family.</text>
</comment>
<evidence type="ECO:0000259" key="10">
    <source>
        <dbReference type="Pfam" id="PF01909"/>
    </source>
</evidence>
<protein>
    <submittedName>
        <fullName evidence="11">Nucleotidyltransferase</fullName>
    </submittedName>
</protein>
<reference evidence="11 12" key="1">
    <citation type="submission" date="2016-08" db="EMBL/GenBank/DDBJ databases">
        <title>Hymenobacter coccineus sp. nov., Hymenobacter lapidarius sp. nov. and Hymenobacter glacialis sp. nov., isolated from Antarctic soil.</title>
        <authorList>
            <person name="Sedlacek I."/>
            <person name="Kralova S."/>
            <person name="Kyrova K."/>
            <person name="Maslanova I."/>
            <person name="Stankova E."/>
            <person name="Vrbovska V."/>
            <person name="Nemec M."/>
            <person name="Bartak M."/>
            <person name="Svec P."/>
            <person name="Busse H.-J."/>
            <person name="Pantucek R."/>
        </authorList>
    </citation>
    <scope>NUCLEOTIDE SEQUENCE [LARGE SCALE GENOMIC DNA]</scope>
    <source>
        <strain evidence="11 12">CCM 8648</strain>
    </source>
</reference>
<evidence type="ECO:0000256" key="6">
    <source>
        <dbReference type="ARBA" id="ARBA00022741"/>
    </source>
</evidence>
<organism evidence="11 12">
    <name type="scientific">Hymenobacter glacialis</name>
    <dbReference type="NCBI Taxonomy" id="1908236"/>
    <lineage>
        <taxon>Bacteria</taxon>
        <taxon>Pseudomonadati</taxon>
        <taxon>Bacteroidota</taxon>
        <taxon>Cytophagia</taxon>
        <taxon>Cytophagales</taxon>
        <taxon>Hymenobacteraceae</taxon>
        <taxon>Hymenobacter</taxon>
    </lineage>
</organism>
<keyword evidence="6" id="KW-0547">Nucleotide-binding</keyword>
<dbReference type="RefSeq" id="WP_070734314.1">
    <property type="nucleotide sequence ID" value="NZ_MDZC01000060.1"/>
</dbReference>
<comment type="caution">
    <text evidence="11">The sequence shown here is derived from an EMBL/GenBank/DDBJ whole genome shotgun (WGS) entry which is preliminary data.</text>
</comment>
<keyword evidence="8" id="KW-0460">Magnesium</keyword>
<dbReference type="PANTHER" id="PTHR33571">
    <property type="entry name" value="SSL8005 PROTEIN"/>
    <property type="match status" value="1"/>
</dbReference>
<dbReference type="PANTHER" id="PTHR33571:SF12">
    <property type="entry name" value="BSL3053 PROTEIN"/>
    <property type="match status" value="1"/>
</dbReference>
<evidence type="ECO:0000256" key="7">
    <source>
        <dbReference type="ARBA" id="ARBA00022840"/>
    </source>
</evidence>
<dbReference type="GO" id="GO:0016779">
    <property type="term" value="F:nucleotidyltransferase activity"/>
    <property type="evidence" value="ECO:0007669"/>
    <property type="project" value="UniProtKB-KW"/>
</dbReference>
<evidence type="ECO:0000256" key="5">
    <source>
        <dbReference type="ARBA" id="ARBA00022723"/>
    </source>
</evidence>
<gene>
    <name evidence="11" type="ORF">BEN48_14630</name>
</gene>
<dbReference type="Proteomes" id="UP000177791">
    <property type="component" value="Unassembled WGS sequence"/>
</dbReference>
<dbReference type="STRING" id="1908236.BEN48_14630"/>
<evidence type="ECO:0000256" key="4">
    <source>
        <dbReference type="ARBA" id="ARBA00022695"/>
    </source>
</evidence>
<dbReference type="GO" id="GO:0005524">
    <property type="term" value="F:ATP binding"/>
    <property type="evidence" value="ECO:0007669"/>
    <property type="project" value="UniProtKB-KW"/>
</dbReference>
<keyword evidence="12" id="KW-1185">Reference proteome</keyword>
<keyword evidence="7" id="KW-0067">ATP-binding</keyword>
<evidence type="ECO:0000256" key="1">
    <source>
        <dbReference type="ARBA" id="ARBA00001946"/>
    </source>
</evidence>
<dbReference type="InterPro" id="IPR002934">
    <property type="entry name" value="Polymerase_NTP_transf_dom"/>
</dbReference>
<name>A0A1G1T3B0_9BACT</name>
<dbReference type="AlphaFoldDB" id="A0A1G1T3B0"/>
<dbReference type="EMBL" id="MDZC01000060">
    <property type="protein sequence ID" value="OGX85324.1"/>
    <property type="molecule type" value="Genomic_DNA"/>
</dbReference>
<keyword evidence="2" id="KW-1277">Toxin-antitoxin system</keyword>
<keyword evidence="4" id="KW-0548">Nucleotidyltransferase</keyword>
<evidence type="ECO:0000313" key="11">
    <source>
        <dbReference type="EMBL" id="OGX85324.1"/>
    </source>
</evidence>
<dbReference type="SUPFAM" id="SSF81301">
    <property type="entry name" value="Nucleotidyltransferase"/>
    <property type="match status" value="1"/>
</dbReference>
<sequence>MLPVQTKAEVIERLQQQREQLRALGVAQLGLFGSFVRDEAGPESDVDLLVDFQEGRKTFEGFFAVIDFLEALLGREVELLTRPGLSKYIGPHILKTTEYVLPVAA</sequence>
<dbReference type="InterPro" id="IPR043519">
    <property type="entry name" value="NT_sf"/>
</dbReference>
<dbReference type="Pfam" id="PF01909">
    <property type="entry name" value="NTP_transf_2"/>
    <property type="match status" value="1"/>
</dbReference>
<proteinExistence type="inferred from homology"/>
<keyword evidence="3" id="KW-0808">Transferase</keyword>
<dbReference type="OrthoDB" id="9809668at2"/>
<evidence type="ECO:0000256" key="8">
    <source>
        <dbReference type="ARBA" id="ARBA00022842"/>
    </source>
</evidence>
<dbReference type="Gene3D" id="3.30.460.10">
    <property type="entry name" value="Beta Polymerase, domain 2"/>
    <property type="match status" value="1"/>
</dbReference>